<dbReference type="AlphaFoldDB" id="A0A382KEM6"/>
<feature type="non-terminal residue" evidence="1">
    <location>
        <position position="76"/>
    </location>
</feature>
<accession>A0A382KEM6</accession>
<dbReference type="EMBL" id="UINC01080480">
    <property type="protein sequence ID" value="SVC23454.1"/>
    <property type="molecule type" value="Genomic_DNA"/>
</dbReference>
<proteinExistence type="predicted"/>
<sequence>MDKDNSIVAQVAAKVAGSVCCGGSDIDAYLAVVEAVHNDLMERTGVGMVAAAFPGATVEAAPAPAAAPGPTQQSVT</sequence>
<evidence type="ECO:0000313" key="1">
    <source>
        <dbReference type="EMBL" id="SVC23454.1"/>
    </source>
</evidence>
<reference evidence="1" key="1">
    <citation type="submission" date="2018-05" db="EMBL/GenBank/DDBJ databases">
        <authorList>
            <person name="Lanie J.A."/>
            <person name="Ng W.-L."/>
            <person name="Kazmierczak K.M."/>
            <person name="Andrzejewski T.M."/>
            <person name="Davidsen T.M."/>
            <person name="Wayne K.J."/>
            <person name="Tettelin H."/>
            <person name="Glass J.I."/>
            <person name="Rusch D."/>
            <person name="Podicherti R."/>
            <person name="Tsui H.-C.T."/>
            <person name="Winkler M.E."/>
        </authorList>
    </citation>
    <scope>NUCLEOTIDE SEQUENCE</scope>
</reference>
<protein>
    <submittedName>
        <fullName evidence="1">Uncharacterized protein</fullName>
    </submittedName>
</protein>
<organism evidence="1">
    <name type="scientific">marine metagenome</name>
    <dbReference type="NCBI Taxonomy" id="408172"/>
    <lineage>
        <taxon>unclassified sequences</taxon>
        <taxon>metagenomes</taxon>
        <taxon>ecological metagenomes</taxon>
    </lineage>
</organism>
<name>A0A382KEM6_9ZZZZ</name>
<gene>
    <name evidence="1" type="ORF">METZ01_LOCUS276308</name>
</gene>